<dbReference type="EMBL" id="CAJVCH010038721">
    <property type="protein sequence ID" value="CAG7716456.1"/>
    <property type="molecule type" value="Genomic_DNA"/>
</dbReference>
<organism evidence="2 3">
    <name type="scientific">Allacma fusca</name>
    <dbReference type="NCBI Taxonomy" id="39272"/>
    <lineage>
        <taxon>Eukaryota</taxon>
        <taxon>Metazoa</taxon>
        <taxon>Ecdysozoa</taxon>
        <taxon>Arthropoda</taxon>
        <taxon>Hexapoda</taxon>
        <taxon>Collembola</taxon>
        <taxon>Symphypleona</taxon>
        <taxon>Sminthuridae</taxon>
        <taxon>Allacma</taxon>
    </lineage>
</organism>
<dbReference type="AlphaFoldDB" id="A0A8J2JBG1"/>
<proteinExistence type="predicted"/>
<comment type="caution">
    <text evidence="2">The sequence shown here is derived from an EMBL/GenBank/DDBJ whole genome shotgun (WGS) entry which is preliminary data.</text>
</comment>
<evidence type="ECO:0000313" key="3">
    <source>
        <dbReference type="Proteomes" id="UP000708208"/>
    </source>
</evidence>
<protein>
    <submittedName>
        <fullName evidence="2">Uncharacterized protein</fullName>
    </submittedName>
</protein>
<feature type="compositionally biased region" description="Gly residues" evidence="1">
    <location>
        <begin position="46"/>
        <end position="55"/>
    </location>
</feature>
<accession>A0A8J2JBG1</accession>
<sequence>MAEILVSESGLFWTGDDTDVRLWVCVFGSGVTTSTDLEPGPRDGNLGIGIGRGPA</sequence>
<evidence type="ECO:0000313" key="2">
    <source>
        <dbReference type="EMBL" id="CAG7716456.1"/>
    </source>
</evidence>
<gene>
    <name evidence="2" type="ORF">AFUS01_LOCUS5965</name>
</gene>
<feature type="region of interest" description="Disordered" evidence="1">
    <location>
        <begin position="36"/>
        <end position="55"/>
    </location>
</feature>
<name>A0A8J2JBG1_9HEXA</name>
<dbReference type="Proteomes" id="UP000708208">
    <property type="component" value="Unassembled WGS sequence"/>
</dbReference>
<feature type="non-terminal residue" evidence="2">
    <location>
        <position position="55"/>
    </location>
</feature>
<reference evidence="2" key="1">
    <citation type="submission" date="2021-06" db="EMBL/GenBank/DDBJ databases">
        <authorList>
            <person name="Hodson N. C."/>
            <person name="Mongue J. A."/>
            <person name="Jaron S. K."/>
        </authorList>
    </citation>
    <scope>NUCLEOTIDE SEQUENCE</scope>
</reference>
<keyword evidence="3" id="KW-1185">Reference proteome</keyword>
<evidence type="ECO:0000256" key="1">
    <source>
        <dbReference type="SAM" id="MobiDB-lite"/>
    </source>
</evidence>